<protein>
    <submittedName>
        <fullName evidence="1">Uncharacterized protein</fullName>
    </submittedName>
</protein>
<accession>A0ABS8WTK8</accession>
<evidence type="ECO:0000313" key="1">
    <source>
        <dbReference type="EMBL" id="MCE3216257.1"/>
    </source>
</evidence>
<comment type="caution">
    <text evidence="1">The sequence shown here is derived from an EMBL/GenBank/DDBJ whole genome shotgun (WGS) entry which is preliminary data.</text>
</comment>
<keyword evidence="2" id="KW-1185">Reference proteome</keyword>
<dbReference type="EMBL" id="JACEIK010012908">
    <property type="protein sequence ID" value="MCE3216257.1"/>
    <property type="molecule type" value="Genomic_DNA"/>
</dbReference>
<evidence type="ECO:0000313" key="2">
    <source>
        <dbReference type="Proteomes" id="UP000823775"/>
    </source>
</evidence>
<organism evidence="1 2">
    <name type="scientific">Datura stramonium</name>
    <name type="common">Jimsonweed</name>
    <name type="synonym">Common thornapple</name>
    <dbReference type="NCBI Taxonomy" id="4076"/>
    <lineage>
        <taxon>Eukaryota</taxon>
        <taxon>Viridiplantae</taxon>
        <taxon>Streptophyta</taxon>
        <taxon>Embryophyta</taxon>
        <taxon>Tracheophyta</taxon>
        <taxon>Spermatophyta</taxon>
        <taxon>Magnoliopsida</taxon>
        <taxon>eudicotyledons</taxon>
        <taxon>Gunneridae</taxon>
        <taxon>Pentapetalae</taxon>
        <taxon>asterids</taxon>
        <taxon>lamiids</taxon>
        <taxon>Solanales</taxon>
        <taxon>Solanaceae</taxon>
        <taxon>Solanoideae</taxon>
        <taxon>Datureae</taxon>
        <taxon>Datura</taxon>
    </lineage>
</organism>
<proteinExistence type="predicted"/>
<sequence>MEEVQRHRIPLPIIVPFTCHGGTRNDREIFPSLRPRGLHRDVVPKAIDFTMMASVLWWKRRQMQELDKAKNITTVRQGTQHDKTHCDGQRGAVKDGLKSISSGVPKVIFERGLTYLQDFRACSKN</sequence>
<dbReference type="Proteomes" id="UP000823775">
    <property type="component" value="Unassembled WGS sequence"/>
</dbReference>
<gene>
    <name evidence="1" type="ORF">HAX54_005747</name>
</gene>
<reference evidence="1 2" key="1">
    <citation type="journal article" date="2021" name="BMC Genomics">
        <title>Datura genome reveals duplications of psychoactive alkaloid biosynthetic genes and high mutation rate following tissue culture.</title>
        <authorList>
            <person name="Rajewski A."/>
            <person name="Carter-House D."/>
            <person name="Stajich J."/>
            <person name="Litt A."/>
        </authorList>
    </citation>
    <scope>NUCLEOTIDE SEQUENCE [LARGE SCALE GENOMIC DNA]</scope>
    <source>
        <strain evidence="1">AR-01</strain>
    </source>
</reference>
<name>A0ABS8WTK8_DATST</name>